<evidence type="ECO:0000313" key="2">
    <source>
        <dbReference type="Proteomes" id="UP000641386"/>
    </source>
</evidence>
<accession>A0A919A452</accession>
<comment type="caution">
    <text evidence="1">The sequence shown here is derived from an EMBL/GenBank/DDBJ whole genome shotgun (WGS) entry which is preliminary data.</text>
</comment>
<gene>
    <name evidence="1" type="ORF">GCM10014715_45790</name>
</gene>
<dbReference type="AlphaFoldDB" id="A0A919A452"/>
<protein>
    <submittedName>
        <fullName evidence="1">Integrase</fullName>
    </submittedName>
</protein>
<dbReference type="Proteomes" id="UP000641386">
    <property type="component" value="Unassembled WGS sequence"/>
</dbReference>
<proteinExistence type="predicted"/>
<reference evidence="1" key="1">
    <citation type="journal article" date="2014" name="Int. J. Syst. Evol. Microbiol.">
        <title>Complete genome sequence of Corynebacterium casei LMG S-19264T (=DSM 44701T), isolated from a smear-ripened cheese.</title>
        <authorList>
            <consortium name="US DOE Joint Genome Institute (JGI-PGF)"/>
            <person name="Walter F."/>
            <person name="Albersmeier A."/>
            <person name="Kalinowski J."/>
            <person name="Ruckert C."/>
        </authorList>
    </citation>
    <scope>NUCLEOTIDE SEQUENCE</scope>
    <source>
        <strain evidence="1">JCM 3302</strain>
    </source>
</reference>
<evidence type="ECO:0000313" key="1">
    <source>
        <dbReference type="EMBL" id="GHE84540.1"/>
    </source>
</evidence>
<reference evidence="1" key="2">
    <citation type="submission" date="2020-09" db="EMBL/GenBank/DDBJ databases">
        <authorList>
            <person name="Sun Q."/>
            <person name="Ohkuma M."/>
        </authorList>
    </citation>
    <scope>NUCLEOTIDE SEQUENCE</scope>
    <source>
        <strain evidence="1">JCM 3302</strain>
    </source>
</reference>
<keyword evidence="2" id="KW-1185">Reference proteome</keyword>
<sequence length="81" mass="8391">MATTSTPAADHGGMSLEEVLALPVTVNVVTAARALGIGHNKAYDLIKAGQFPVRTLAMGSTVRIPTAALWEALGIGPLRHD</sequence>
<organism evidence="1 2">
    <name type="scientific">Streptomyces spiralis</name>
    <dbReference type="NCBI Taxonomy" id="66376"/>
    <lineage>
        <taxon>Bacteria</taxon>
        <taxon>Bacillati</taxon>
        <taxon>Actinomycetota</taxon>
        <taxon>Actinomycetes</taxon>
        <taxon>Kitasatosporales</taxon>
        <taxon>Streptomycetaceae</taxon>
        <taxon>Streptomyces</taxon>
    </lineage>
</organism>
<dbReference type="EMBL" id="BNBC01000022">
    <property type="protein sequence ID" value="GHE84540.1"/>
    <property type="molecule type" value="Genomic_DNA"/>
</dbReference>
<name>A0A919A452_9ACTN</name>